<proteinExistence type="predicted"/>
<organism evidence="2 3">
    <name type="scientific">Paenarthrobacter aromaticivorans</name>
    <dbReference type="NCBI Taxonomy" id="2849150"/>
    <lineage>
        <taxon>Bacteria</taxon>
        <taxon>Bacillati</taxon>
        <taxon>Actinomycetota</taxon>
        <taxon>Actinomycetes</taxon>
        <taxon>Micrococcales</taxon>
        <taxon>Micrococcaceae</taxon>
        <taxon>Paenarthrobacter</taxon>
    </lineage>
</organism>
<dbReference type="InterPro" id="IPR000182">
    <property type="entry name" value="GNAT_dom"/>
</dbReference>
<dbReference type="PROSITE" id="PS51186">
    <property type="entry name" value="GNAT"/>
    <property type="match status" value="1"/>
</dbReference>
<dbReference type="RefSeq" id="WP_216925078.1">
    <property type="nucleotide sequence ID" value="NZ_JAHOPC010000006.1"/>
</dbReference>
<dbReference type="Proteomes" id="UP000824166">
    <property type="component" value="Unassembled WGS sequence"/>
</dbReference>
<gene>
    <name evidence="2" type="ORF">KSW38_11520</name>
</gene>
<sequence length="390" mass="42871">MAETAGMTVDEAKTVVVEQLWVPDNLDSPKAGDFLDAVEVARRVRMQTWGSDDLAYTPLEKLLEFSDPYERQIILVAKVDGVIVGTVDIALPLADNMDLAEFTLDILPEYQSQGVGRQLLEAAEQLARSEGRTMVLVDTNHPATSLTEIPEDQLIPGSGPGFVPVSSREVDFAQRAGYTLQHIEQFSSCVLPLDSKLVADLQAEAEDANAGRYRLHHWTDRCPEAWLEAVAELENAAGEVVHGEDGEEEDSAVEVTGMVFDAAVLRETEDAALAQGRRTVVTAVEHIESGRLAGLTTISVLAHRQDVVFQDDTLVLQEHRGNKLGLLIKVANMERLSEQFPDARVIYTWNAPENRYLLTVNKQLGFTTAGVTGLWQKELPDRGPKVTSSE</sequence>
<comment type="caution">
    <text evidence="2">The sequence shown here is derived from an EMBL/GenBank/DDBJ whole genome shotgun (WGS) entry which is preliminary data.</text>
</comment>
<dbReference type="CDD" id="cd04301">
    <property type="entry name" value="NAT_SF"/>
    <property type="match status" value="1"/>
</dbReference>
<evidence type="ECO:0000313" key="2">
    <source>
        <dbReference type="EMBL" id="MBU8866918.1"/>
    </source>
</evidence>
<accession>A0ABS6I7X0</accession>
<dbReference type="EMBL" id="JAHOPC010000006">
    <property type="protein sequence ID" value="MBU8866918.1"/>
    <property type="molecule type" value="Genomic_DNA"/>
</dbReference>
<dbReference type="Pfam" id="PF00583">
    <property type="entry name" value="Acetyltransf_1"/>
    <property type="match status" value="1"/>
</dbReference>
<reference evidence="2 3" key="1">
    <citation type="submission" date="2021-06" db="EMBL/GenBank/DDBJ databases">
        <authorList>
            <person name="Jeong J.W."/>
        </authorList>
    </citation>
    <scope>NUCLEOTIDE SEQUENCE [LARGE SCALE GENOMIC DNA]</scope>
    <source>
        <strain evidence="2 3">MMS21-TAE1-1</strain>
    </source>
</reference>
<evidence type="ECO:0000259" key="1">
    <source>
        <dbReference type="PROSITE" id="PS51186"/>
    </source>
</evidence>
<name>A0ABS6I7X0_9MICC</name>
<evidence type="ECO:0000313" key="3">
    <source>
        <dbReference type="Proteomes" id="UP000824166"/>
    </source>
</evidence>
<protein>
    <submittedName>
        <fullName evidence="2">GNAT family N-acetyltransferase</fullName>
    </submittedName>
</protein>
<feature type="domain" description="N-acetyltransferase" evidence="1">
    <location>
        <begin position="33"/>
        <end position="204"/>
    </location>
</feature>
<keyword evidence="3" id="KW-1185">Reference proteome</keyword>